<keyword evidence="3" id="KW-1185">Reference proteome</keyword>
<feature type="transmembrane region" description="Helical" evidence="1">
    <location>
        <begin position="33"/>
        <end position="52"/>
    </location>
</feature>
<organism evidence="2 3">
    <name type="scientific">Intestinibaculum porci</name>
    <dbReference type="NCBI Taxonomy" id="2487118"/>
    <lineage>
        <taxon>Bacteria</taxon>
        <taxon>Bacillati</taxon>
        <taxon>Bacillota</taxon>
        <taxon>Erysipelotrichia</taxon>
        <taxon>Erysipelotrichales</taxon>
        <taxon>Erysipelotrichaceae</taxon>
        <taxon>Intestinibaculum</taxon>
    </lineage>
</organism>
<keyword evidence="1" id="KW-0812">Transmembrane</keyword>
<evidence type="ECO:0000313" key="3">
    <source>
        <dbReference type="Proteomes" id="UP000268059"/>
    </source>
</evidence>
<evidence type="ECO:0000313" key="2">
    <source>
        <dbReference type="EMBL" id="BBH25734.1"/>
    </source>
</evidence>
<protein>
    <submittedName>
        <fullName evidence="2">Uncharacterized protein</fullName>
    </submittedName>
</protein>
<keyword evidence="1" id="KW-1133">Transmembrane helix</keyword>
<dbReference type="EMBL" id="AP019309">
    <property type="protein sequence ID" value="BBH25734.1"/>
    <property type="molecule type" value="Genomic_DNA"/>
</dbReference>
<gene>
    <name evidence="2" type="ORF">SG0102_06680</name>
</gene>
<evidence type="ECO:0000256" key="1">
    <source>
        <dbReference type="SAM" id="Phobius"/>
    </source>
</evidence>
<accession>A0A3G9JSC2</accession>
<reference evidence="2 3" key="1">
    <citation type="submission" date="2018-11" db="EMBL/GenBank/DDBJ databases">
        <title>Novel Erysipelotrichaceae bacterium isolated from small intestine of a swine.</title>
        <authorList>
            <person name="Kim J.S."/>
            <person name="Choe H."/>
            <person name="Lee Y.R."/>
            <person name="Kim K.M."/>
            <person name="Park D.S."/>
        </authorList>
    </citation>
    <scope>NUCLEOTIDE SEQUENCE [LARGE SCALE GENOMIC DNA]</scope>
    <source>
        <strain evidence="2 3">SG0102</strain>
    </source>
</reference>
<dbReference type="KEGG" id="ebm:SG0102_06680"/>
<keyword evidence="1" id="KW-0472">Membrane</keyword>
<dbReference type="Proteomes" id="UP000268059">
    <property type="component" value="Chromosome"/>
</dbReference>
<proteinExistence type="predicted"/>
<dbReference type="AlphaFoldDB" id="A0A3G9JSC2"/>
<dbReference type="RefSeq" id="WP_125118659.1">
    <property type="nucleotide sequence ID" value="NZ_AP019309.1"/>
</dbReference>
<name>A0A3G9JSC2_9FIRM</name>
<sequence length="63" mass="7393">MKIFKSVDVIIAILYVIAVALMIYRFVKYKASLFLMVMMVILLIASIARVIYKVWKYRQSMGE</sequence>
<dbReference type="InParanoid" id="A0A3G9JSC2"/>
<feature type="transmembrane region" description="Helical" evidence="1">
    <location>
        <begin position="7"/>
        <end position="27"/>
    </location>
</feature>